<dbReference type="InterPro" id="IPR016040">
    <property type="entry name" value="NAD(P)-bd_dom"/>
</dbReference>
<organism evidence="2 3">
    <name type="scientific">Actinocatenispora rupis</name>
    <dbReference type="NCBI Taxonomy" id="519421"/>
    <lineage>
        <taxon>Bacteria</taxon>
        <taxon>Bacillati</taxon>
        <taxon>Actinomycetota</taxon>
        <taxon>Actinomycetes</taxon>
        <taxon>Micromonosporales</taxon>
        <taxon>Micromonosporaceae</taxon>
        <taxon>Actinocatenispora</taxon>
    </lineage>
</organism>
<dbReference type="RefSeq" id="WP_239077145.1">
    <property type="nucleotide sequence ID" value="NZ_BAAAZM010000027.1"/>
</dbReference>
<name>A0A8J3J8V7_9ACTN</name>
<accession>A0A8J3J8V7</accession>
<gene>
    <name evidence="2" type="ORF">Aru02nite_70070</name>
</gene>
<protein>
    <submittedName>
        <fullName evidence="2">Nucleotide-diphosphate-sugar epimerase</fullName>
    </submittedName>
</protein>
<dbReference type="AlphaFoldDB" id="A0A8J3J8V7"/>
<dbReference type="Pfam" id="PF13460">
    <property type="entry name" value="NAD_binding_10"/>
    <property type="match status" value="1"/>
</dbReference>
<dbReference type="Gene3D" id="3.40.50.720">
    <property type="entry name" value="NAD(P)-binding Rossmann-like Domain"/>
    <property type="match status" value="1"/>
</dbReference>
<evidence type="ECO:0000313" key="3">
    <source>
        <dbReference type="Proteomes" id="UP000612808"/>
    </source>
</evidence>
<reference evidence="2" key="1">
    <citation type="submission" date="2021-01" db="EMBL/GenBank/DDBJ databases">
        <title>Whole genome shotgun sequence of Actinocatenispora rupis NBRC 107355.</title>
        <authorList>
            <person name="Komaki H."/>
            <person name="Tamura T."/>
        </authorList>
    </citation>
    <scope>NUCLEOTIDE SEQUENCE</scope>
    <source>
        <strain evidence="2">NBRC 107355</strain>
    </source>
</reference>
<comment type="caution">
    <text evidence="2">The sequence shown here is derived from an EMBL/GenBank/DDBJ whole genome shotgun (WGS) entry which is preliminary data.</text>
</comment>
<dbReference type="PANTHER" id="PTHR43162">
    <property type="match status" value="1"/>
</dbReference>
<dbReference type="PANTHER" id="PTHR43162:SF1">
    <property type="entry name" value="PRESTALK A DIFFERENTIATION PROTEIN A"/>
    <property type="match status" value="1"/>
</dbReference>
<proteinExistence type="predicted"/>
<dbReference type="Gene3D" id="3.90.25.10">
    <property type="entry name" value="UDP-galactose 4-epimerase, domain 1"/>
    <property type="match status" value="1"/>
</dbReference>
<evidence type="ECO:0000259" key="1">
    <source>
        <dbReference type="Pfam" id="PF13460"/>
    </source>
</evidence>
<dbReference type="InterPro" id="IPR051604">
    <property type="entry name" value="Ergot_Alk_Oxidoreductase"/>
</dbReference>
<evidence type="ECO:0000313" key="2">
    <source>
        <dbReference type="EMBL" id="GID16118.1"/>
    </source>
</evidence>
<dbReference type="EMBL" id="BOMB01000053">
    <property type="protein sequence ID" value="GID16118.1"/>
    <property type="molecule type" value="Genomic_DNA"/>
</dbReference>
<sequence length="275" mass="29096">MIVVTGATGGVGREVVRRLAAVGRPVRALSRRPETLDVPAGVEIGRGDLADPATLTDAFAGADALFLYATFGDPRIPVEAAKAAGVRRIVLLSSIAVESAGPDNPIGDHHRAVESAIEESGLAWTHLRPGGFASNALWWAPEVREGVVRGAYPSASTAPIDPVDIAAVGVHALTEDGHAGTAYPLSGPEWLSQADQVRIIGEVLGRPVRYEQVSVEEALEVMARNIDARYARGALEIQKKLLDQPPVVLPTVEKVTGRPARTFAEWVAANADAFR</sequence>
<dbReference type="InterPro" id="IPR036291">
    <property type="entry name" value="NAD(P)-bd_dom_sf"/>
</dbReference>
<dbReference type="Proteomes" id="UP000612808">
    <property type="component" value="Unassembled WGS sequence"/>
</dbReference>
<keyword evidence="3" id="KW-1185">Reference proteome</keyword>
<feature type="domain" description="NAD(P)-binding" evidence="1">
    <location>
        <begin position="6"/>
        <end position="175"/>
    </location>
</feature>
<dbReference type="SUPFAM" id="SSF51735">
    <property type="entry name" value="NAD(P)-binding Rossmann-fold domains"/>
    <property type="match status" value="1"/>
</dbReference>